<protein>
    <submittedName>
        <fullName evidence="2">Uncharacterized protein</fullName>
    </submittedName>
</protein>
<feature type="compositionally biased region" description="Basic and acidic residues" evidence="1">
    <location>
        <begin position="12"/>
        <end position="23"/>
    </location>
</feature>
<organism evidence="2 3">
    <name type="scientific">Psilocybe cf. subviscida</name>
    <dbReference type="NCBI Taxonomy" id="2480587"/>
    <lineage>
        <taxon>Eukaryota</taxon>
        <taxon>Fungi</taxon>
        <taxon>Dikarya</taxon>
        <taxon>Basidiomycota</taxon>
        <taxon>Agaricomycotina</taxon>
        <taxon>Agaricomycetes</taxon>
        <taxon>Agaricomycetidae</taxon>
        <taxon>Agaricales</taxon>
        <taxon>Agaricineae</taxon>
        <taxon>Strophariaceae</taxon>
        <taxon>Psilocybe</taxon>
    </lineage>
</organism>
<accession>A0A8H5AX14</accession>
<proteinExistence type="predicted"/>
<evidence type="ECO:0000313" key="3">
    <source>
        <dbReference type="Proteomes" id="UP000567179"/>
    </source>
</evidence>
<name>A0A8H5AX14_9AGAR</name>
<gene>
    <name evidence="2" type="ORF">D9619_002618</name>
</gene>
<dbReference type="Proteomes" id="UP000567179">
    <property type="component" value="Unassembled WGS sequence"/>
</dbReference>
<evidence type="ECO:0000256" key="1">
    <source>
        <dbReference type="SAM" id="MobiDB-lite"/>
    </source>
</evidence>
<reference evidence="2 3" key="1">
    <citation type="journal article" date="2020" name="ISME J.">
        <title>Uncovering the hidden diversity of litter-decomposition mechanisms in mushroom-forming fungi.</title>
        <authorList>
            <person name="Floudas D."/>
            <person name="Bentzer J."/>
            <person name="Ahren D."/>
            <person name="Johansson T."/>
            <person name="Persson P."/>
            <person name="Tunlid A."/>
        </authorList>
    </citation>
    <scope>NUCLEOTIDE SEQUENCE [LARGE SCALE GENOMIC DNA]</scope>
    <source>
        <strain evidence="2 3">CBS 101986</strain>
    </source>
</reference>
<comment type="caution">
    <text evidence="2">The sequence shown here is derived from an EMBL/GenBank/DDBJ whole genome shotgun (WGS) entry which is preliminary data.</text>
</comment>
<feature type="compositionally biased region" description="Polar residues" evidence="1">
    <location>
        <begin position="1"/>
        <end position="10"/>
    </location>
</feature>
<dbReference type="EMBL" id="JAACJJ010000056">
    <property type="protein sequence ID" value="KAF5312512.1"/>
    <property type="molecule type" value="Genomic_DNA"/>
</dbReference>
<evidence type="ECO:0000313" key="2">
    <source>
        <dbReference type="EMBL" id="KAF5312512.1"/>
    </source>
</evidence>
<dbReference type="AlphaFoldDB" id="A0A8H5AX14"/>
<keyword evidence="3" id="KW-1185">Reference proteome</keyword>
<feature type="region of interest" description="Disordered" evidence="1">
    <location>
        <begin position="1"/>
        <end position="36"/>
    </location>
</feature>
<sequence length="87" mass="9688">MSNKQPSPTRELSLEKVSEEGETKLMPAASRQAAHHPQDREILTHSCQCCSSKCDCTECLDSVWDYFSFLCCPCSTVTSYILKAASH</sequence>